<feature type="compositionally biased region" description="Low complexity" evidence="5">
    <location>
        <begin position="1233"/>
        <end position="1248"/>
    </location>
</feature>
<dbReference type="GO" id="GO:0003777">
    <property type="term" value="F:microtubule motor activity"/>
    <property type="evidence" value="ECO:0007669"/>
    <property type="project" value="InterPro"/>
</dbReference>
<dbReference type="PRINTS" id="PR00380">
    <property type="entry name" value="KINESINHEAVY"/>
</dbReference>
<dbReference type="GO" id="GO:0008017">
    <property type="term" value="F:microtubule binding"/>
    <property type="evidence" value="ECO:0007669"/>
    <property type="project" value="InterPro"/>
</dbReference>
<dbReference type="InterPro" id="IPR027640">
    <property type="entry name" value="Kinesin-like_fam"/>
</dbReference>
<keyword evidence="3" id="KW-0505">Motor protein</keyword>
<evidence type="ECO:0000313" key="8">
    <source>
        <dbReference type="Proteomes" id="UP001295423"/>
    </source>
</evidence>
<feature type="coiled-coil region" evidence="4">
    <location>
        <begin position="576"/>
        <end position="603"/>
    </location>
</feature>
<feature type="region of interest" description="Disordered" evidence="5">
    <location>
        <begin position="470"/>
        <end position="506"/>
    </location>
</feature>
<comment type="caution">
    <text evidence="7">The sequence shown here is derived from an EMBL/GenBank/DDBJ whole genome shotgun (WGS) entry which is preliminary data.</text>
</comment>
<sequence>MPAHMPPTMAEREAELAALQSAFDEYIASSRELEEELDAELAKMQEKLADSSAANAALSAQLENIAPQLAALEKALSESRNKLKEEQKLRRQAEQAQDELEAKFREAEGSLLAVREECDAVHEELAFKESELEETRLELEIEKEKHRVEMEDAMENAGSGGGGGDEGDKDEAKEEPDEDGDLFPTVDDAYVKKLEDELELVTEQLIETEARLSQTEEKLSEAEEKTKAAEETGPSETSEEDKNTMKSLQEELDAKSESETKLREELELTKEELSLTQEELKAVEFDATEVSGKLDTMRAEHREEVNKLKNLLNDQEIEAKVQQSGGDTETFEKALAAATKETVTYKDEVDNLNTALANAKADHAAVVNELEEVQQRFDEVRTEAEKRGKEAAGAEIRAELKAEREAEEAKFKEQLKKIQEENAALQQKVNDAEIALATAKDGQSKGEAGAEESSELVKQLQAQLAAAKENLAKKETEMSASVTEMEGKVGSAEEKVGKLESELSETKGKLAEAEANLIVIRREKEIAEAKDVQKANLRKKNEGDGTAKYRSELIDMDEVQKITRKRRYRSNSPNNIKRLEIKVEDEQKKYKELEVEHDKLKEQKRIGDAHINRLEGDIKVLQKQLYQSGDMGTKTDMSRLSSLASGSAGGGDILSEDKSKVQEVIESGDVEGMKKELLYLDKKCASQRDYNNQLLSKMLALQGNIQVFCRIRPMSIREIQAGYKTVVESLSESELGCFDSRTQAWKSFAFDRVWGPDQSQQNIFQDVEPIALSVVDGFNACIFAYGQTGSGKTFTMEGAEENNQRGISYRTIQKVFHLLSLKKQQEAAAAILMKTTEERTEEPDEFVFEINVGMLEIYNDECYDLLGAGGSTLAEKKAEAQKAGGKASLDIRRNQDGRIEVPNLTKETVHTIQDVIDLLKRGNKHRAVAATSLNSQSSRSHMVLWVDVKAGMKSEPGNNGTLFLVDLAGSERVKKSEVGGDNLKEASHINKSLSALGNVMEALDRKAAHVPYRDSKLTFLLQDSLGGNSRTMMVVAVTPVDYAYDESIHALQFATRVRRINIGAAQRNVTSKNLEETVKALTAEMKTLTRQKQKTDSQLNNLKKDNDRIQGKLGKIDAARKASKSDNKTLEVLRKNNDDMAKRWQKEKSAREAALEEAEKATKQLAKLQKSVSALTREQESLKNKLDEKDKLLEKKATELRTAKEAASASNIRARKAQVLGSRAEPKARTKRASATAAAPEETSATPPEEVKEIREKVLALLKEHDQGKVNRIDIIMEKFKGKENLLLEKMTQRYESGTAANDAKTRSEAAAQRHMLRMKKLREKKGLK</sequence>
<keyword evidence="2 3" id="KW-0067">ATP-binding</keyword>
<dbReference type="GO" id="GO:0005524">
    <property type="term" value="F:ATP binding"/>
    <property type="evidence" value="ECO:0007669"/>
    <property type="project" value="UniProtKB-UniRule"/>
</dbReference>
<dbReference type="InterPro" id="IPR036961">
    <property type="entry name" value="Kinesin_motor_dom_sf"/>
</dbReference>
<organism evidence="7 8">
    <name type="scientific">Cylindrotheca closterium</name>
    <dbReference type="NCBI Taxonomy" id="2856"/>
    <lineage>
        <taxon>Eukaryota</taxon>
        <taxon>Sar</taxon>
        <taxon>Stramenopiles</taxon>
        <taxon>Ochrophyta</taxon>
        <taxon>Bacillariophyta</taxon>
        <taxon>Bacillariophyceae</taxon>
        <taxon>Bacillariophycidae</taxon>
        <taxon>Bacillariales</taxon>
        <taxon>Bacillariaceae</taxon>
        <taxon>Cylindrotheca</taxon>
    </lineage>
</organism>
<feature type="region of interest" description="Disordered" evidence="5">
    <location>
        <begin position="211"/>
        <end position="265"/>
    </location>
</feature>
<evidence type="ECO:0000256" key="2">
    <source>
        <dbReference type="ARBA" id="ARBA00022840"/>
    </source>
</evidence>
<evidence type="ECO:0000256" key="5">
    <source>
        <dbReference type="SAM" id="MobiDB-lite"/>
    </source>
</evidence>
<dbReference type="Pfam" id="PF00225">
    <property type="entry name" value="Kinesin"/>
    <property type="match status" value="1"/>
</dbReference>
<dbReference type="Gene3D" id="3.40.850.10">
    <property type="entry name" value="Kinesin motor domain"/>
    <property type="match status" value="1"/>
</dbReference>
<feature type="region of interest" description="Disordered" evidence="5">
    <location>
        <begin position="440"/>
        <end position="459"/>
    </location>
</feature>
<dbReference type="FunFam" id="3.40.850.10:FF:000113">
    <property type="entry name" value="Kinesin-like protein"/>
    <property type="match status" value="1"/>
</dbReference>
<feature type="coiled-coil region" evidence="4">
    <location>
        <begin position="1071"/>
        <end position="1112"/>
    </location>
</feature>
<proteinExistence type="inferred from homology"/>
<evidence type="ECO:0000259" key="6">
    <source>
        <dbReference type="PROSITE" id="PS50067"/>
    </source>
</evidence>
<feature type="compositionally biased region" description="Basic and acidic residues" evidence="5">
    <location>
        <begin position="80"/>
        <end position="93"/>
    </location>
</feature>
<feature type="domain" description="Kinesin motor" evidence="6">
    <location>
        <begin position="704"/>
        <end position="1060"/>
    </location>
</feature>
<keyword evidence="8" id="KW-1185">Reference proteome</keyword>
<feature type="region of interest" description="Disordered" evidence="5">
    <location>
        <begin position="143"/>
        <end position="185"/>
    </location>
</feature>
<feature type="compositionally biased region" description="Basic and acidic residues" evidence="5">
    <location>
        <begin position="211"/>
        <end position="230"/>
    </location>
</feature>
<name>A0AAD2CH44_9STRA</name>
<dbReference type="GO" id="GO:0007018">
    <property type="term" value="P:microtubule-based movement"/>
    <property type="evidence" value="ECO:0007669"/>
    <property type="project" value="InterPro"/>
</dbReference>
<dbReference type="PROSITE" id="PS00411">
    <property type="entry name" value="KINESIN_MOTOR_1"/>
    <property type="match status" value="1"/>
</dbReference>
<feature type="compositionally biased region" description="Acidic residues" evidence="5">
    <location>
        <begin position="165"/>
        <end position="181"/>
    </location>
</feature>
<evidence type="ECO:0000256" key="1">
    <source>
        <dbReference type="ARBA" id="ARBA00022741"/>
    </source>
</evidence>
<dbReference type="PANTHER" id="PTHR47972:SF28">
    <property type="entry name" value="KINESIN-LIKE PROTEIN KLP-3"/>
    <property type="match status" value="1"/>
</dbReference>
<keyword evidence="1 3" id="KW-0547">Nucleotide-binding</keyword>
<dbReference type="PANTHER" id="PTHR47972">
    <property type="entry name" value="KINESIN-LIKE PROTEIN KLP-3"/>
    <property type="match status" value="1"/>
</dbReference>
<dbReference type="EMBL" id="CAKOGP040000001">
    <property type="protein sequence ID" value="CAJ1918675.1"/>
    <property type="molecule type" value="Genomic_DNA"/>
</dbReference>
<feature type="region of interest" description="Disordered" evidence="5">
    <location>
        <begin position="1202"/>
        <end position="1251"/>
    </location>
</feature>
<dbReference type="SMART" id="SM00129">
    <property type="entry name" value="KISc"/>
    <property type="match status" value="1"/>
</dbReference>
<feature type="compositionally biased region" description="Basic and acidic residues" evidence="5">
    <location>
        <begin position="485"/>
        <end position="506"/>
    </location>
</feature>
<dbReference type="SUPFAM" id="SSF52540">
    <property type="entry name" value="P-loop containing nucleoside triphosphate hydrolases"/>
    <property type="match status" value="1"/>
</dbReference>
<feature type="region of interest" description="Disordered" evidence="5">
    <location>
        <begin position="80"/>
        <end position="101"/>
    </location>
</feature>
<accession>A0AAD2CH44</accession>
<dbReference type="Proteomes" id="UP001295423">
    <property type="component" value="Unassembled WGS sequence"/>
</dbReference>
<evidence type="ECO:0000313" key="7">
    <source>
        <dbReference type="EMBL" id="CAJ1918675.1"/>
    </source>
</evidence>
<feature type="compositionally biased region" description="Basic and acidic residues" evidence="5">
    <location>
        <begin position="240"/>
        <end position="265"/>
    </location>
</feature>
<dbReference type="InterPro" id="IPR027417">
    <property type="entry name" value="P-loop_NTPase"/>
</dbReference>
<evidence type="ECO:0000256" key="3">
    <source>
        <dbReference type="PROSITE-ProRule" id="PRU00283"/>
    </source>
</evidence>
<dbReference type="InterPro" id="IPR001752">
    <property type="entry name" value="Kinesin_motor_dom"/>
</dbReference>
<comment type="similarity">
    <text evidence="3">Belongs to the TRAFAC class myosin-kinesin ATPase superfamily. Kinesin family.</text>
</comment>
<gene>
    <name evidence="7" type="ORF">CYCCA115_LOCUS823</name>
</gene>
<dbReference type="GO" id="GO:0015630">
    <property type="term" value="C:microtubule cytoskeleton"/>
    <property type="evidence" value="ECO:0007669"/>
    <property type="project" value="TreeGrafter"/>
</dbReference>
<dbReference type="PROSITE" id="PS50067">
    <property type="entry name" value="KINESIN_MOTOR_2"/>
    <property type="match status" value="1"/>
</dbReference>
<reference evidence="7" key="1">
    <citation type="submission" date="2023-08" db="EMBL/GenBank/DDBJ databases">
        <authorList>
            <person name="Audoor S."/>
            <person name="Bilcke G."/>
        </authorList>
    </citation>
    <scope>NUCLEOTIDE SEQUENCE</scope>
</reference>
<evidence type="ECO:0000256" key="4">
    <source>
        <dbReference type="SAM" id="Coils"/>
    </source>
</evidence>
<keyword evidence="4" id="KW-0175">Coiled coil</keyword>
<protein>
    <recommendedName>
        <fullName evidence="6">Kinesin motor domain-containing protein</fullName>
    </recommendedName>
</protein>
<feature type="binding site" evidence="3">
    <location>
        <begin position="786"/>
        <end position="793"/>
    </location>
    <ligand>
        <name>ATP</name>
        <dbReference type="ChEBI" id="CHEBI:30616"/>
    </ligand>
</feature>
<dbReference type="InterPro" id="IPR019821">
    <property type="entry name" value="Kinesin_motor_CS"/>
</dbReference>